<evidence type="ECO:0000256" key="1">
    <source>
        <dbReference type="SAM" id="Phobius"/>
    </source>
</evidence>
<dbReference type="Proteomes" id="UP001597343">
    <property type="component" value="Unassembled WGS sequence"/>
</dbReference>
<keyword evidence="2" id="KW-0560">Oxidoreductase</keyword>
<dbReference type="SUPFAM" id="SSF52833">
    <property type="entry name" value="Thioredoxin-like"/>
    <property type="match status" value="1"/>
</dbReference>
<protein>
    <submittedName>
        <fullName evidence="2">Peroxiredoxin family protein</fullName>
        <ecNumber evidence="2">1.11.1.24</ecNumber>
    </submittedName>
</protein>
<feature type="transmembrane region" description="Helical" evidence="1">
    <location>
        <begin position="6"/>
        <end position="26"/>
    </location>
</feature>
<keyword evidence="1" id="KW-1133">Transmembrane helix</keyword>
<evidence type="ECO:0000313" key="2">
    <source>
        <dbReference type="EMBL" id="MFD2170734.1"/>
    </source>
</evidence>
<name>A0ABW4ZYJ6_9BACL</name>
<dbReference type="Pfam" id="PF13728">
    <property type="entry name" value="TraF"/>
    <property type="match status" value="1"/>
</dbReference>
<keyword evidence="1" id="KW-0472">Membrane</keyword>
<dbReference type="EC" id="1.11.1.24" evidence="2"/>
<reference evidence="3" key="1">
    <citation type="journal article" date="2019" name="Int. J. Syst. Evol. Microbiol.">
        <title>The Global Catalogue of Microorganisms (GCM) 10K type strain sequencing project: providing services to taxonomists for standard genome sequencing and annotation.</title>
        <authorList>
            <consortium name="The Broad Institute Genomics Platform"/>
            <consortium name="The Broad Institute Genome Sequencing Center for Infectious Disease"/>
            <person name="Wu L."/>
            <person name="Ma J."/>
        </authorList>
    </citation>
    <scope>NUCLEOTIDE SEQUENCE [LARGE SCALE GENOMIC DNA]</scope>
    <source>
        <strain evidence="3">CGMCC 1.13574</strain>
    </source>
</reference>
<dbReference type="InterPro" id="IPR036249">
    <property type="entry name" value="Thioredoxin-like_sf"/>
</dbReference>
<proteinExistence type="predicted"/>
<accession>A0ABW4ZYJ6</accession>
<keyword evidence="2" id="KW-0575">Peroxidase</keyword>
<dbReference type="EMBL" id="JBHUIO010000006">
    <property type="protein sequence ID" value="MFD2170734.1"/>
    <property type="molecule type" value="Genomic_DNA"/>
</dbReference>
<evidence type="ECO:0000313" key="3">
    <source>
        <dbReference type="Proteomes" id="UP001597343"/>
    </source>
</evidence>
<comment type="caution">
    <text evidence="2">The sequence shown here is derived from an EMBL/GenBank/DDBJ whole genome shotgun (WGS) entry which is preliminary data.</text>
</comment>
<keyword evidence="1" id="KW-0812">Transmembrane</keyword>
<dbReference type="InterPro" id="IPR039555">
    <property type="entry name" value="TraF/TrbB"/>
</dbReference>
<organism evidence="2 3">
    <name type="scientific">Tumebacillus lipolyticus</name>
    <dbReference type="NCBI Taxonomy" id="1280370"/>
    <lineage>
        <taxon>Bacteria</taxon>
        <taxon>Bacillati</taxon>
        <taxon>Bacillota</taxon>
        <taxon>Bacilli</taxon>
        <taxon>Bacillales</taxon>
        <taxon>Alicyclobacillaceae</taxon>
        <taxon>Tumebacillus</taxon>
    </lineage>
</organism>
<dbReference type="RefSeq" id="WP_386046979.1">
    <property type="nucleotide sequence ID" value="NZ_JBHUIO010000006.1"/>
</dbReference>
<dbReference type="Gene3D" id="3.40.30.10">
    <property type="entry name" value="Glutaredoxin"/>
    <property type="match status" value="1"/>
</dbReference>
<sequence>METFLLISNIGLWIFVAVQLVVIFMLTKLITQFLNRFRTDGSQVGKLTLKAGMKAPLFREEDQHGTMVKLAEHQGEHSLLLFTKQGCSICQELITHLPHVQQAHPNLRLLVISGESEEEAQKQVPAGVHHLRSRFVMSNYHIEKVPAAVLINPEGQILANETLSNANQLLNIIKVHFRQAS</sequence>
<gene>
    <name evidence="2" type="ORF">ACFSOY_12040</name>
</gene>
<keyword evidence="3" id="KW-1185">Reference proteome</keyword>
<dbReference type="GO" id="GO:0140824">
    <property type="term" value="F:thioredoxin-dependent peroxiredoxin activity"/>
    <property type="evidence" value="ECO:0007669"/>
    <property type="project" value="UniProtKB-EC"/>
</dbReference>